<dbReference type="Gene3D" id="3.40.30.10">
    <property type="entry name" value="Glutaredoxin"/>
    <property type="match status" value="1"/>
</dbReference>
<gene>
    <name evidence="15" type="ORF">SAMN05421819_1902</name>
</gene>
<accession>A0A1H5XP01</accession>
<evidence type="ECO:0000256" key="3">
    <source>
        <dbReference type="ARBA" id="ARBA00013017"/>
    </source>
</evidence>
<comment type="subunit">
    <text evidence="2">Monomer.</text>
</comment>
<name>A0A1H5XP01_9BACT</name>
<dbReference type="FunFam" id="3.40.30.10:FF:000007">
    <property type="entry name" value="Thioredoxin-dependent thiol peroxidase"/>
    <property type="match status" value="1"/>
</dbReference>
<dbReference type="CDD" id="cd03017">
    <property type="entry name" value="PRX_BCP"/>
    <property type="match status" value="1"/>
</dbReference>
<evidence type="ECO:0000256" key="12">
    <source>
        <dbReference type="ARBA" id="ARBA00049091"/>
    </source>
</evidence>
<dbReference type="AlphaFoldDB" id="A0A1H5XP01"/>
<evidence type="ECO:0000256" key="10">
    <source>
        <dbReference type="ARBA" id="ARBA00038489"/>
    </source>
</evidence>
<dbReference type="GO" id="GO:0045454">
    <property type="term" value="P:cell redox homeostasis"/>
    <property type="evidence" value="ECO:0007669"/>
    <property type="project" value="TreeGrafter"/>
</dbReference>
<keyword evidence="6" id="KW-0560">Oxidoreductase</keyword>
<evidence type="ECO:0000256" key="5">
    <source>
        <dbReference type="ARBA" id="ARBA00022862"/>
    </source>
</evidence>
<dbReference type="RefSeq" id="WP_103932829.1">
    <property type="nucleotide sequence ID" value="NZ_FNVA01000003.1"/>
</dbReference>
<keyword evidence="7" id="KW-1015">Disulfide bond</keyword>
<feature type="chain" id="PRO_5009289691" description="thioredoxin-dependent peroxiredoxin" evidence="13">
    <location>
        <begin position="23"/>
        <end position="176"/>
    </location>
</feature>
<keyword evidence="13" id="KW-0732">Signal</keyword>
<keyword evidence="4" id="KW-0575">Peroxidase</keyword>
<evidence type="ECO:0000256" key="4">
    <source>
        <dbReference type="ARBA" id="ARBA00022559"/>
    </source>
</evidence>
<evidence type="ECO:0000256" key="9">
    <source>
        <dbReference type="ARBA" id="ARBA00032824"/>
    </source>
</evidence>
<evidence type="ECO:0000313" key="15">
    <source>
        <dbReference type="EMBL" id="SEG13353.1"/>
    </source>
</evidence>
<evidence type="ECO:0000256" key="7">
    <source>
        <dbReference type="ARBA" id="ARBA00023157"/>
    </source>
</evidence>
<feature type="domain" description="Thioredoxin" evidence="14">
    <location>
        <begin position="27"/>
        <end position="176"/>
    </location>
</feature>
<dbReference type="PANTHER" id="PTHR42801">
    <property type="entry name" value="THIOREDOXIN-DEPENDENT PEROXIDE REDUCTASE"/>
    <property type="match status" value="1"/>
</dbReference>
<dbReference type="PROSITE" id="PS51352">
    <property type="entry name" value="THIOREDOXIN_2"/>
    <property type="match status" value="1"/>
</dbReference>
<evidence type="ECO:0000256" key="1">
    <source>
        <dbReference type="ARBA" id="ARBA00003330"/>
    </source>
</evidence>
<keyword evidence="16" id="KW-1185">Reference proteome</keyword>
<keyword evidence="8" id="KW-0676">Redox-active center</keyword>
<protein>
    <recommendedName>
        <fullName evidence="3">thioredoxin-dependent peroxiredoxin</fullName>
        <ecNumber evidence="3">1.11.1.24</ecNumber>
    </recommendedName>
    <alternativeName>
        <fullName evidence="9">Thioredoxin peroxidase</fullName>
    </alternativeName>
    <alternativeName>
        <fullName evidence="11">Thioredoxin-dependent peroxiredoxin Bcp</fullName>
    </alternativeName>
</protein>
<dbReference type="InterPro" id="IPR013766">
    <property type="entry name" value="Thioredoxin_domain"/>
</dbReference>
<evidence type="ECO:0000256" key="6">
    <source>
        <dbReference type="ARBA" id="ARBA00023002"/>
    </source>
</evidence>
<dbReference type="EMBL" id="FNVA01000003">
    <property type="protein sequence ID" value="SEG13353.1"/>
    <property type="molecule type" value="Genomic_DNA"/>
</dbReference>
<proteinExistence type="inferred from homology"/>
<comment type="similarity">
    <text evidence="10">Belongs to the peroxiredoxin family. BCP/PrxQ subfamily.</text>
</comment>
<dbReference type="InterPro" id="IPR036249">
    <property type="entry name" value="Thioredoxin-like_sf"/>
</dbReference>
<keyword evidence="5" id="KW-0049">Antioxidant</keyword>
<dbReference type="GO" id="GO:0005737">
    <property type="term" value="C:cytoplasm"/>
    <property type="evidence" value="ECO:0007669"/>
    <property type="project" value="TreeGrafter"/>
</dbReference>
<dbReference type="Proteomes" id="UP000236728">
    <property type="component" value="Unassembled WGS sequence"/>
</dbReference>
<dbReference type="GO" id="GO:0034599">
    <property type="term" value="P:cellular response to oxidative stress"/>
    <property type="evidence" value="ECO:0007669"/>
    <property type="project" value="TreeGrafter"/>
</dbReference>
<reference evidence="15 16" key="1">
    <citation type="submission" date="2016-10" db="EMBL/GenBank/DDBJ databases">
        <authorList>
            <person name="de Groot N.N."/>
        </authorList>
    </citation>
    <scope>NUCLEOTIDE SEQUENCE [LARGE SCALE GENOMIC DNA]</scope>
    <source>
        <strain evidence="15 16">DSM 22489</strain>
    </source>
</reference>
<evidence type="ECO:0000256" key="2">
    <source>
        <dbReference type="ARBA" id="ARBA00011245"/>
    </source>
</evidence>
<evidence type="ECO:0000259" key="14">
    <source>
        <dbReference type="PROSITE" id="PS51352"/>
    </source>
</evidence>
<evidence type="ECO:0000256" key="13">
    <source>
        <dbReference type="SAM" id="SignalP"/>
    </source>
</evidence>
<feature type="signal peptide" evidence="13">
    <location>
        <begin position="1"/>
        <end position="22"/>
    </location>
</feature>
<evidence type="ECO:0000313" key="16">
    <source>
        <dbReference type="Proteomes" id="UP000236728"/>
    </source>
</evidence>
<dbReference type="Pfam" id="PF00578">
    <property type="entry name" value="AhpC-TSA"/>
    <property type="match status" value="1"/>
</dbReference>
<dbReference type="InterPro" id="IPR050924">
    <property type="entry name" value="Peroxiredoxin_BCP/PrxQ"/>
</dbReference>
<dbReference type="PANTHER" id="PTHR42801:SF4">
    <property type="entry name" value="AHPC_TSA FAMILY PROTEIN"/>
    <property type="match status" value="1"/>
</dbReference>
<dbReference type="SUPFAM" id="SSF52833">
    <property type="entry name" value="Thioredoxin-like"/>
    <property type="match status" value="1"/>
</dbReference>
<evidence type="ECO:0000256" key="8">
    <source>
        <dbReference type="ARBA" id="ARBA00023284"/>
    </source>
</evidence>
<organism evidence="15 16">
    <name type="scientific">Bryocella elongata</name>
    <dbReference type="NCBI Taxonomy" id="863522"/>
    <lineage>
        <taxon>Bacteria</taxon>
        <taxon>Pseudomonadati</taxon>
        <taxon>Acidobacteriota</taxon>
        <taxon>Terriglobia</taxon>
        <taxon>Terriglobales</taxon>
        <taxon>Acidobacteriaceae</taxon>
        <taxon>Bryocella</taxon>
    </lineage>
</organism>
<dbReference type="EC" id="1.11.1.24" evidence="3"/>
<dbReference type="InterPro" id="IPR000866">
    <property type="entry name" value="AhpC/TSA"/>
</dbReference>
<dbReference type="OrthoDB" id="9812811at2"/>
<comment type="function">
    <text evidence="1">Thiol-specific peroxidase that catalyzes the reduction of hydrogen peroxide and organic hydroperoxides to water and alcohols, respectively. Plays a role in cell protection against oxidative stress by detoxifying peroxides and as sensor of hydrogen peroxide-mediated signaling events.</text>
</comment>
<comment type="catalytic activity">
    <reaction evidence="12">
        <text>a hydroperoxide + [thioredoxin]-dithiol = an alcohol + [thioredoxin]-disulfide + H2O</text>
        <dbReference type="Rhea" id="RHEA:62620"/>
        <dbReference type="Rhea" id="RHEA-COMP:10698"/>
        <dbReference type="Rhea" id="RHEA-COMP:10700"/>
        <dbReference type="ChEBI" id="CHEBI:15377"/>
        <dbReference type="ChEBI" id="CHEBI:29950"/>
        <dbReference type="ChEBI" id="CHEBI:30879"/>
        <dbReference type="ChEBI" id="CHEBI:35924"/>
        <dbReference type="ChEBI" id="CHEBI:50058"/>
        <dbReference type="EC" id="1.11.1.24"/>
    </reaction>
</comment>
<sequence length="176" mass="19345">MLLKKIAAAGMMAGLALGPALATAEPLTVGSKAPDFTLPSQDNKPVSLHEYKGKWVVLYFYPKDQTSGCSLEAHNFQRDQDKYKALNAVVLGVSLDTVESHATWCTKDGFNFKMLADPDHKVVDEYGVPMMSHGDMHFAKRQTFLISPKGKVVKFWEVTDIQNHSDDVMAAIKAGS</sequence>
<dbReference type="GO" id="GO:0008379">
    <property type="term" value="F:thioredoxin peroxidase activity"/>
    <property type="evidence" value="ECO:0007669"/>
    <property type="project" value="TreeGrafter"/>
</dbReference>
<evidence type="ECO:0000256" key="11">
    <source>
        <dbReference type="ARBA" id="ARBA00042639"/>
    </source>
</evidence>